<evidence type="ECO:0000313" key="2">
    <source>
        <dbReference type="EMBL" id="QNM05207.1"/>
    </source>
</evidence>
<keyword evidence="1" id="KW-0812">Transmembrane</keyword>
<feature type="transmembrane region" description="Helical" evidence="1">
    <location>
        <begin position="6"/>
        <end position="32"/>
    </location>
</feature>
<reference evidence="2 3" key="1">
    <citation type="submission" date="2020-08" db="EMBL/GenBank/DDBJ databases">
        <authorList>
            <person name="Liu C."/>
            <person name="Sun Q."/>
        </authorList>
    </citation>
    <scope>NUCLEOTIDE SEQUENCE [LARGE SCALE GENOMIC DNA]</scope>
    <source>
        <strain evidence="2 3">NSJ-38</strain>
    </source>
</reference>
<gene>
    <name evidence="2" type="ORF">H9Q78_12280</name>
</gene>
<evidence type="ECO:0000256" key="1">
    <source>
        <dbReference type="SAM" id="Phobius"/>
    </source>
</evidence>
<sequence>MDSGILIPQSSVLCMAVSLAGMVLAPVLAVVFLKKRTGQKLYPLLVGALTFFVFVRFLENILHQVVLGVPGAGDMILNNGWVYAIYGGLAAGIFEEIGRFVAFKKLLRNERGKRISLMYGLGHGGIETLLVALSLVSTMTLAFAVNKMGLDAYIATIPAASADTVQNAAESIASQPAWIYLLSFLERLVAMGLHLSLSVLVYGAARCGKKWLLPAAIGIHAFSDMFAGLYQKGILANVFLTEFLILAVMVITAVFARKLYLEYPDEKEETADNPERIPQ</sequence>
<dbReference type="InterPro" id="IPR011397">
    <property type="entry name" value="YhfC"/>
</dbReference>
<proteinExistence type="predicted"/>
<feature type="transmembrane region" description="Helical" evidence="1">
    <location>
        <begin position="177"/>
        <end position="204"/>
    </location>
</feature>
<feature type="transmembrane region" description="Helical" evidence="1">
    <location>
        <begin position="236"/>
        <end position="256"/>
    </location>
</feature>
<name>A0A7G9G325_9FIRM</name>
<dbReference type="Pfam" id="PF10086">
    <property type="entry name" value="YhfC"/>
    <property type="match status" value="1"/>
</dbReference>
<keyword evidence="2" id="KW-0482">Metalloprotease</keyword>
<feature type="transmembrane region" description="Helical" evidence="1">
    <location>
        <begin position="44"/>
        <end position="63"/>
    </location>
</feature>
<keyword evidence="1" id="KW-0472">Membrane</keyword>
<organism evidence="2 3">
    <name type="scientific">Qiania dongpingensis</name>
    <dbReference type="NCBI Taxonomy" id="2763669"/>
    <lineage>
        <taxon>Bacteria</taxon>
        <taxon>Bacillati</taxon>
        <taxon>Bacillota</taxon>
        <taxon>Clostridia</taxon>
        <taxon>Lachnospirales</taxon>
        <taxon>Lachnospiraceae</taxon>
        <taxon>Qiania</taxon>
    </lineage>
</organism>
<dbReference type="PIRSF" id="PIRSF033101">
    <property type="entry name" value="UCP033101"/>
    <property type="match status" value="1"/>
</dbReference>
<keyword evidence="1" id="KW-1133">Transmembrane helix</keyword>
<feature type="transmembrane region" description="Helical" evidence="1">
    <location>
        <begin position="124"/>
        <end position="145"/>
    </location>
</feature>
<dbReference type="GO" id="GO:0008237">
    <property type="term" value="F:metallopeptidase activity"/>
    <property type="evidence" value="ECO:0007669"/>
    <property type="project" value="UniProtKB-KW"/>
</dbReference>
<dbReference type="GO" id="GO:0006508">
    <property type="term" value="P:proteolysis"/>
    <property type="evidence" value="ECO:0007669"/>
    <property type="project" value="UniProtKB-KW"/>
</dbReference>
<evidence type="ECO:0000313" key="3">
    <source>
        <dbReference type="Proteomes" id="UP000515823"/>
    </source>
</evidence>
<feature type="transmembrane region" description="Helical" evidence="1">
    <location>
        <begin position="83"/>
        <end position="103"/>
    </location>
</feature>
<dbReference type="EMBL" id="CP060634">
    <property type="protein sequence ID" value="QNM05207.1"/>
    <property type="molecule type" value="Genomic_DNA"/>
</dbReference>
<dbReference type="Proteomes" id="UP000515823">
    <property type="component" value="Chromosome"/>
</dbReference>
<dbReference type="AlphaFoldDB" id="A0A7G9G325"/>
<keyword evidence="2" id="KW-0378">Hydrolase</keyword>
<keyword evidence="3" id="KW-1185">Reference proteome</keyword>
<protein>
    <submittedName>
        <fullName evidence="2">YhfC family intramembrane metalloprotease</fullName>
    </submittedName>
</protein>
<dbReference type="RefSeq" id="WP_249302017.1">
    <property type="nucleotide sequence ID" value="NZ_CP060634.1"/>
</dbReference>
<accession>A0A7G9G325</accession>
<dbReference type="KEGG" id="qdo:H9Q78_12280"/>
<keyword evidence="2" id="KW-0645">Protease</keyword>